<gene>
    <name evidence="6" type="ORF">A3207_05945</name>
</gene>
<dbReference type="InterPro" id="IPR029026">
    <property type="entry name" value="tRNA_m1G_MTases_N"/>
</dbReference>
<dbReference type="NCBIfam" id="TIGR00050">
    <property type="entry name" value="rRNA_methyl_1"/>
    <property type="match status" value="1"/>
</dbReference>
<dbReference type="Proteomes" id="UP000752814">
    <property type="component" value="Unassembled WGS sequence"/>
</dbReference>
<dbReference type="GO" id="GO:0008173">
    <property type="term" value="F:RNA methyltransferase activity"/>
    <property type="evidence" value="ECO:0007669"/>
    <property type="project" value="InterPro"/>
</dbReference>
<evidence type="ECO:0000256" key="3">
    <source>
        <dbReference type="ARBA" id="ARBA00022679"/>
    </source>
</evidence>
<comment type="caution">
    <text evidence="6">The sequence shown here is derived from an EMBL/GenBank/DDBJ whole genome shotgun (WGS) entry which is preliminary data.</text>
</comment>
<dbReference type="CDD" id="cd18093">
    <property type="entry name" value="SpoU-like_TrmJ"/>
    <property type="match status" value="1"/>
</dbReference>
<name>A0A8J8TF32_9ARCH</name>
<evidence type="ECO:0000313" key="6">
    <source>
        <dbReference type="EMBL" id="TQS84416.1"/>
    </source>
</evidence>
<dbReference type="GO" id="GO:0003723">
    <property type="term" value="F:RNA binding"/>
    <property type="evidence" value="ECO:0007669"/>
    <property type="project" value="InterPro"/>
</dbReference>
<dbReference type="Pfam" id="PF00588">
    <property type="entry name" value="SpoU_methylase"/>
    <property type="match status" value="1"/>
</dbReference>
<organism evidence="6 7">
    <name type="scientific">Candidatus Methanomassiliicoccus intestinalis</name>
    <dbReference type="NCBI Taxonomy" id="1406512"/>
    <lineage>
        <taxon>Archaea</taxon>
        <taxon>Methanobacteriati</taxon>
        <taxon>Thermoplasmatota</taxon>
        <taxon>Thermoplasmata</taxon>
        <taxon>Methanomassiliicoccales</taxon>
        <taxon>Methanomassiliicoccaceae</taxon>
        <taxon>Methanomassiliicoccus</taxon>
    </lineage>
</organism>
<dbReference type="EMBL" id="LVVT01000002">
    <property type="protein sequence ID" value="TQS84416.1"/>
    <property type="molecule type" value="Genomic_DNA"/>
</dbReference>
<dbReference type="SUPFAM" id="SSF75217">
    <property type="entry name" value="alpha/beta knot"/>
    <property type="match status" value="1"/>
</dbReference>
<evidence type="ECO:0000313" key="7">
    <source>
        <dbReference type="Proteomes" id="UP000752814"/>
    </source>
</evidence>
<dbReference type="InterPro" id="IPR004384">
    <property type="entry name" value="RNA_MeTrfase_TrmJ/LasT"/>
</dbReference>
<dbReference type="PANTHER" id="PTHR42786:SF2">
    <property type="entry name" value="TRNA (CYTIDINE_URIDINE-2'-O-)-METHYLTRANSFERASE TRMJ"/>
    <property type="match status" value="1"/>
</dbReference>
<keyword evidence="2 6" id="KW-0489">Methyltransferase</keyword>
<dbReference type="GO" id="GO:0005829">
    <property type="term" value="C:cytosol"/>
    <property type="evidence" value="ECO:0007669"/>
    <property type="project" value="TreeGrafter"/>
</dbReference>
<keyword evidence="4" id="KW-0949">S-adenosyl-L-methionine</keyword>
<comment type="similarity">
    <text evidence="1">Belongs to the class IV-like SAM-binding methyltransferase superfamily. RNA methyltransferase TrmH family.</text>
</comment>
<dbReference type="AlphaFoldDB" id="A0A8J8TF32"/>
<accession>A0A8J8TF32</accession>
<dbReference type="GO" id="GO:0002128">
    <property type="term" value="P:tRNA nucleoside ribose methylation"/>
    <property type="evidence" value="ECO:0007669"/>
    <property type="project" value="TreeGrafter"/>
</dbReference>
<evidence type="ECO:0000256" key="4">
    <source>
        <dbReference type="ARBA" id="ARBA00022691"/>
    </source>
</evidence>
<evidence type="ECO:0000256" key="2">
    <source>
        <dbReference type="ARBA" id="ARBA00022603"/>
    </source>
</evidence>
<dbReference type="InterPro" id="IPR001537">
    <property type="entry name" value="SpoU_MeTrfase"/>
</dbReference>
<reference evidence="6" key="1">
    <citation type="submission" date="2016-03" db="EMBL/GenBank/DDBJ databases">
        <authorList>
            <person name="Borrel G."/>
            <person name="Mccann A."/>
            <person name="O'Toole P.W."/>
        </authorList>
    </citation>
    <scope>NUCLEOTIDE SEQUENCE</scope>
    <source>
        <strain evidence="6">183</strain>
    </source>
</reference>
<feature type="domain" description="tRNA/rRNA methyltransferase SpoU type" evidence="5">
    <location>
        <begin position="5"/>
        <end position="154"/>
    </location>
</feature>
<dbReference type="Gene3D" id="3.40.1280.10">
    <property type="match status" value="1"/>
</dbReference>
<evidence type="ECO:0000259" key="5">
    <source>
        <dbReference type="Pfam" id="PF00588"/>
    </source>
</evidence>
<dbReference type="PIRSF" id="PIRSF004808">
    <property type="entry name" value="LasT"/>
    <property type="match status" value="1"/>
</dbReference>
<proteinExistence type="inferred from homology"/>
<keyword evidence="3" id="KW-0808">Transferase</keyword>
<dbReference type="RefSeq" id="WP_400195329.1">
    <property type="nucleotide sequence ID" value="NZ_CAYAYJ010000012.1"/>
</dbReference>
<protein>
    <submittedName>
        <fullName evidence="6">RNA methyltransferase TrmH</fullName>
    </submittedName>
</protein>
<dbReference type="InterPro" id="IPR029028">
    <property type="entry name" value="Alpha/beta_knot_MTases"/>
</dbReference>
<evidence type="ECO:0000256" key="1">
    <source>
        <dbReference type="ARBA" id="ARBA00007228"/>
    </source>
</evidence>
<sequence length="238" mass="26281">MAAYRVVLVSPLYDGNVGAIARAMANFGLSELVMVNPCELTDEAFRRAKHAQYILENASIVSDFETAVSGCDLVVGTSGIVTSGQKNFTRIPESARGFADKMKSYTGKVALVFGPEDDGLSQHDLEHCDILVHIPSSDGYPVLNLSHAVSIIAYEVFLAGNFEHNLSEATDEDKERLFEFFNCLLDSVNYPEFRKENTSTMFRRIIGRAVLTKWEFCTLVGVIADAHRIIEGKKPLPP</sequence>
<dbReference type="PANTHER" id="PTHR42786">
    <property type="entry name" value="TRNA/RRNA METHYLTRANSFERASE"/>
    <property type="match status" value="1"/>
</dbReference>